<evidence type="ECO:0000313" key="2">
    <source>
        <dbReference type="Proteomes" id="UP000053766"/>
    </source>
</evidence>
<dbReference type="Gene3D" id="3.40.50.2300">
    <property type="match status" value="2"/>
</dbReference>
<dbReference type="SUPFAM" id="SSF53822">
    <property type="entry name" value="Periplasmic binding protein-like I"/>
    <property type="match status" value="1"/>
</dbReference>
<protein>
    <recommendedName>
        <fullName evidence="3">Receptor ligand binding region domain-containing protein</fullName>
    </recommendedName>
</protein>
<dbReference type="InterPro" id="IPR028082">
    <property type="entry name" value="Peripla_BP_I"/>
</dbReference>
<keyword evidence="2" id="KW-1185">Reference proteome</keyword>
<sequence length="466" mass="52639">MDKLWISLPIDGRVLDSSEQSELLASGAKIEVYNCSDIKCDVEKQETEQRFSSTLSIEAVIRMAYAFAAVGHKIASDAEKQKKWSVFTHPAPECTSLIIREFLALDYQFGINDPSEFIGKRLNFYRDRENIILASGMTVVARELSISNGKFTDHQMMSYTTGQQPTVTLSSMRRADQRKRSLCNPYRPFCGQCQNVELVNSERYYLSIPRHYPMYLIGLFDFHSGSSCQTMSTTDISLPMAFIHAVWTFKQRFSDMILLKNFDFGALLVDSCSSGKQAIEIVVTAETQCIRFNHADRNITIVPGSALGYVSALHESTEEALKGYFSSEDSDATLVTVDSDSTPRHAYSAFPSAINQALALLKFIKRMRWQFVSVALNEQHTESLVIFRHFERLALDRGVCLGEVVFATALDASAYLSLTLRSHRNVVHVMMGDAHDWYLHNPENTKHFKGIFSIQPKKIHNTIKAV</sequence>
<dbReference type="OrthoDB" id="9880600at2759"/>
<reference evidence="2" key="2">
    <citation type="journal article" date="2016" name="Sci. Rep.">
        <title>Dictyocaulus viviparus genome, variome and transcriptome elucidate lungworm biology and support future intervention.</title>
        <authorList>
            <person name="McNulty S.N."/>
            <person name="Strube C."/>
            <person name="Rosa B.A."/>
            <person name="Martin J.C."/>
            <person name="Tyagi R."/>
            <person name="Choi Y.J."/>
            <person name="Wang Q."/>
            <person name="Hallsworth Pepin K."/>
            <person name="Zhang X."/>
            <person name="Ozersky P."/>
            <person name="Wilson R.K."/>
            <person name="Sternberg P.W."/>
            <person name="Gasser R.B."/>
            <person name="Mitreva M."/>
        </authorList>
    </citation>
    <scope>NUCLEOTIDE SEQUENCE [LARGE SCALE GENOMIC DNA]</scope>
    <source>
        <strain evidence="2">HannoverDv2000</strain>
    </source>
</reference>
<dbReference type="STRING" id="29172.A0A0D8Y7T7"/>
<dbReference type="AlphaFoldDB" id="A0A0D8Y7T7"/>
<dbReference type="Proteomes" id="UP000053766">
    <property type="component" value="Unassembled WGS sequence"/>
</dbReference>
<organism evidence="1 2">
    <name type="scientific">Dictyocaulus viviparus</name>
    <name type="common">Bovine lungworm</name>
    <dbReference type="NCBI Taxonomy" id="29172"/>
    <lineage>
        <taxon>Eukaryota</taxon>
        <taxon>Metazoa</taxon>
        <taxon>Ecdysozoa</taxon>
        <taxon>Nematoda</taxon>
        <taxon>Chromadorea</taxon>
        <taxon>Rhabditida</taxon>
        <taxon>Rhabditina</taxon>
        <taxon>Rhabditomorpha</taxon>
        <taxon>Strongyloidea</taxon>
        <taxon>Metastrongylidae</taxon>
        <taxon>Dictyocaulus</taxon>
    </lineage>
</organism>
<name>A0A0D8Y7T7_DICVI</name>
<evidence type="ECO:0008006" key="3">
    <source>
        <dbReference type="Google" id="ProtNLM"/>
    </source>
</evidence>
<dbReference type="EMBL" id="KN716168">
    <property type="protein sequence ID" value="KJH52242.1"/>
    <property type="molecule type" value="Genomic_DNA"/>
</dbReference>
<proteinExistence type="predicted"/>
<gene>
    <name evidence="1" type="ORF">DICVIV_01570</name>
</gene>
<evidence type="ECO:0000313" key="1">
    <source>
        <dbReference type="EMBL" id="KJH52242.1"/>
    </source>
</evidence>
<reference evidence="1 2" key="1">
    <citation type="submission" date="2013-11" db="EMBL/GenBank/DDBJ databases">
        <title>Draft genome of the bovine lungworm Dictyocaulus viviparus.</title>
        <authorList>
            <person name="Mitreva M."/>
        </authorList>
    </citation>
    <scope>NUCLEOTIDE SEQUENCE [LARGE SCALE GENOMIC DNA]</scope>
    <source>
        <strain evidence="1 2">HannoverDv2000</strain>
    </source>
</reference>
<accession>A0A0D8Y7T7</accession>